<reference evidence="1" key="1">
    <citation type="journal article" date="2013" name="PLoS ONE">
        <title>Direct detection of alternative open reading frames translation products in human significantly expands the proteome.</title>
        <authorList>
            <person name="Vanderperre B."/>
            <person name="Lucier J.-F."/>
            <person name="Motard J."/>
            <person name="Tremblay G."/>
            <person name="Vanderperre S."/>
            <person name="Wisztorski M."/>
            <person name="Salzet M."/>
            <person name="Boisvert F.-M."/>
            <person name="Roucou X."/>
        </authorList>
    </citation>
    <scope>NUCLEOTIDE SEQUENCE</scope>
</reference>
<proteinExistence type="predicted"/>
<name>L8E869_HUMAN</name>
<dbReference type="AlphaFoldDB" id="L8E869"/>
<gene>
    <name evidence="1" type="primary">LRRC48</name>
</gene>
<dbReference type="EMBL" id="HF583434">
    <property type="protein sequence ID" value="CCQ42931.1"/>
    <property type="molecule type" value="Genomic_DNA"/>
</dbReference>
<evidence type="ECO:0000313" key="1">
    <source>
        <dbReference type="EMBL" id="CCQ42931.1"/>
    </source>
</evidence>
<sequence length="48" mass="5292">MSMSLEGVWASRAQTEILCCQGPDRDTMLSGPALVHASFTPKKKKKKK</sequence>
<protein>
    <submittedName>
        <fullName evidence="1">Alternative protein LRRC48</fullName>
    </submittedName>
</protein>
<organism evidence="1">
    <name type="scientific">Homo sapiens</name>
    <name type="common">Human</name>
    <dbReference type="NCBI Taxonomy" id="9606"/>
    <lineage>
        <taxon>Eukaryota</taxon>
        <taxon>Metazoa</taxon>
        <taxon>Chordata</taxon>
        <taxon>Craniata</taxon>
        <taxon>Vertebrata</taxon>
        <taxon>Euteleostomi</taxon>
        <taxon>Mammalia</taxon>
        <taxon>Eutheria</taxon>
        <taxon>Euarchontoglires</taxon>
        <taxon>Primates</taxon>
        <taxon>Haplorrhini</taxon>
        <taxon>Catarrhini</taxon>
        <taxon>Hominidae</taxon>
        <taxon>Homo</taxon>
    </lineage>
</organism>
<dbReference type="ChiTaRS" id="DRC3">
    <property type="organism name" value="human"/>
</dbReference>
<accession>L8E869</accession>